<keyword evidence="2" id="KW-1185">Reference proteome</keyword>
<name>A0ACC2NLF0_9HYME</name>
<gene>
    <name evidence="1" type="ORF">QAD02_002990</name>
</gene>
<reference evidence="1" key="1">
    <citation type="submission" date="2023-04" db="EMBL/GenBank/DDBJ databases">
        <title>A chromosome-level genome assembly of the parasitoid wasp Eretmocerus hayati.</title>
        <authorList>
            <person name="Zhong Y."/>
            <person name="Liu S."/>
            <person name="Liu Y."/>
        </authorList>
    </citation>
    <scope>NUCLEOTIDE SEQUENCE</scope>
    <source>
        <strain evidence="1">ZJU_SS_LIU_2023</strain>
    </source>
</reference>
<accession>A0ACC2NLF0</accession>
<sequence>MEIGGGSLRYSRPRKAKESARGAIRKQVLDYHRVRRDDTTRLVVTADGCARTREFPVRRPPIVARIVAYSRSVGSAISCQLMSVEIALVPELPEEKLIELHYYKAVKLCEAFRQVQNKESSVYFYRRGIYRGSLNHISYKDERLFDLTSKEGHIFSDTFYNFPCKNKTLVNLKKAAETIYASVYTHWRLWSDITGEYYVDHFLITRIPNNLLKGCPVTEIDLDRNILSYLRTLRFYKSYRELSDEIKERIRVESFCSNVQDSAYVIWRGHVLHFNHLSPRYEDDTVIYSEFTERSLAESLSASAEELHLAGDA</sequence>
<comment type="caution">
    <text evidence="1">The sequence shown here is derived from an EMBL/GenBank/DDBJ whole genome shotgun (WGS) entry which is preliminary data.</text>
</comment>
<proteinExistence type="predicted"/>
<evidence type="ECO:0000313" key="2">
    <source>
        <dbReference type="Proteomes" id="UP001239111"/>
    </source>
</evidence>
<organism evidence="1 2">
    <name type="scientific">Eretmocerus hayati</name>
    <dbReference type="NCBI Taxonomy" id="131215"/>
    <lineage>
        <taxon>Eukaryota</taxon>
        <taxon>Metazoa</taxon>
        <taxon>Ecdysozoa</taxon>
        <taxon>Arthropoda</taxon>
        <taxon>Hexapoda</taxon>
        <taxon>Insecta</taxon>
        <taxon>Pterygota</taxon>
        <taxon>Neoptera</taxon>
        <taxon>Endopterygota</taxon>
        <taxon>Hymenoptera</taxon>
        <taxon>Apocrita</taxon>
        <taxon>Proctotrupomorpha</taxon>
        <taxon>Chalcidoidea</taxon>
        <taxon>Aphelinidae</taxon>
        <taxon>Aphelininae</taxon>
        <taxon>Eretmocerus</taxon>
    </lineage>
</organism>
<evidence type="ECO:0000313" key="1">
    <source>
        <dbReference type="EMBL" id="KAJ8671731.1"/>
    </source>
</evidence>
<protein>
    <submittedName>
        <fullName evidence="1">Uncharacterized protein</fullName>
    </submittedName>
</protein>
<dbReference type="Proteomes" id="UP001239111">
    <property type="component" value="Chromosome 3"/>
</dbReference>
<dbReference type="EMBL" id="CM056743">
    <property type="protein sequence ID" value="KAJ8671731.1"/>
    <property type="molecule type" value="Genomic_DNA"/>
</dbReference>